<protein>
    <recommendedName>
        <fullName evidence="1">STAS domain-containing protein</fullName>
    </recommendedName>
</protein>
<dbReference type="OrthoDB" id="3428850at2"/>
<dbReference type="SUPFAM" id="SSF52091">
    <property type="entry name" value="SpoIIaa-like"/>
    <property type="match status" value="1"/>
</dbReference>
<reference evidence="2 3" key="1">
    <citation type="submission" date="2019-10" db="EMBL/GenBank/DDBJ databases">
        <title>Whole genome shotgun sequence of Acrocarpospora corrugata NBRC 13972.</title>
        <authorList>
            <person name="Ichikawa N."/>
            <person name="Kimura A."/>
            <person name="Kitahashi Y."/>
            <person name="Komaki H."/>
            <person name="Oguchi A."/>
        </authorList>
    </citation>
    <scope>NUCLEOTIDE SEQUENCE [LARGE SCALE GENOMIC DNA]</scope>
    <source>
        <strain evidence="2 3">NBRC 13972</strain>
    </source>
</reference>
<dbReference type="Pfam" id="PF13466">
    <property type="entry name" value="STAS_2"/>
    <property type="match status" value="1"/>
</dbReference>
<dbReference type="EMBL" id="BLAD01000071">
    <property type="protein sequence ID" value="GES03656.1"/>
    <property type="molecule type" value="Genomic_DNA"/>
</dbReference>
<name>A0A5M3W4I4_9ACTN</name>
<evidence type="ECO:0000313" key="3">
    <source>
        <dbReference type="Proteomes" id="UP000334990"/>
    </source>
</evidence>
<dbReference type="InterPro" id="IPR058548">
    <property type="entry name" value="MlaB-like_STAS"/>
</dbReference>
<dbReference type="AlphaFoldDB" id="A0A5M3W4I4"/>
<dbReference type="Proteomes" id="UP000334990">
    <property type="component" value="Unassembled WGS sequence"/>
</dbReference>
<dbReference type="CDD" id="cd07043">
    <property type="entry name" value="STAS_anti-anti-sigma_factors"/>
    <property type="match status" value="1"/>
</dbReference>
<dbReference type="InterPro" id="IPR036513">
    <property type="entry name" value="STAS_dom_sf"/>
</dbReference>
<accession>A0A5M3W4I4</accession>
<dbReference type="InterPro" id="IPR002645">
    <property type="entry name" value="STAS_dom"/>
</dbReference>
<evidence type="ECO:0000313" key="2">
    <source>
        <dbReference type="EMBL" id="GES03656.1"/>
    </source>
</evidence>
<dbReference type="Gene3D" id="3.30.750.24">
    <property type="entry name" value="STAS domain"/>
    <property type="match status" value="1"/>
</dbReference>
<organism evidence="2 3">
    <name type="scientific">Acrocarpospora corrugata</name>
    <dbReference type="NCBI Taxonomy" id="35763"/>
    <lineage>
        <taxon>Bacteria</taxon>
        <taxon>Bacillati</taxon>
        <taxon>Actinomycetota</taxon>
        <taxon>Actinomycetes</taxon>
        <taxon>Streptosporangiales</taxon>
        <taxon>Streptosporangiaceae</taxon>
        <taxon>Acrocarpospora</taxon>
    </lineage>
</organism>
<gene>
    <name evidence="2" type="ORF">Acor_57220</name>
</gene>
<proteinExistence type="predicted"/>
<evidence type="ECO:0000259" key="1">
    <source>
        <dbReference type="PROSITE" id="PS50801"/>
    </source>
</evidence>
<feature type="domain" description="STAS" evidence="1">
    <location>
        <begin position="46"/>
        <end position="141"/>
    </location>
</feature>
<dbReference type="PROSITE" id="PS50801">
    <property type="entry name" value="STAS"/>
    <property type="match status" value="1"/>
</dbReference>
<sequence length="141" mass="15178">MLGGVMAFDSWQKTPDVTHVAGESMGVQVLYGDSILRITCVVMPSGSSLVRLAGELDASNSAAVLAALTRVCHQDARLVVDVSRVTFVDLSGVRALTALVHDRARVHLREVPPRMAFLLNLLSLRSAEMSTGYPETGDRLD</sequence>
<keyword evidence="3" id="KW-1185">Reference proteome</keyword>
<comment type="caution">
    <text evidence="2">The sequence shown here is derived from an EMBL/GenBank/DDBJ whole genome shotgun (WGS) entry which is preliminary data.</text>
</comment>